<evidence type="ECO:0000313" key="2">
    <source>
        <dbReference type="EMBL" id="PHJ16770.1"/>
    </source>
</evidence>
<keyword evidence="3" id="KW-1185">Reference proteome</keyword>
<comment type="caution">
    <text evidence="2">The sequence shown here is derived from an EMBL/GenBank/DDBJ whole genome shotgun (WGS) entry which is preliminary data.</text>
</comment>
<dbReference type="Proteomes" id="UP000221165">
    <property type="component" value="Unassembled WGS sequence"/>
</dbReference>
<reference evidence="2 3" key="1">
    <citation type="journal article" date="2017" name="Int. J. Parasitol.">
        <title>The genome of the protozoan parasite Cystoisospora suis and a reverse vaccinology approach to identify vaccine candidates.</title>
        <authorList>
            <person name="Palmieri N."/>
            <person name="Shrestha A."/>
            <person name="Ruttkowski B."/>
            <person name="Beck T."/>
            <person name="Vogl C."/>
            <person name="Tomley F."/>
            <person name="Blake D.P."/>
            <person name="Joachim A."/>
        </authorList>
    </citation>
    <scope>NUCLEOTIDE SEQUENCE [LARGE SCALE GENOMIC DNA]</scope>
    <source>
        <strain evidence="2 3">Wien I</strain>
    </source>
</reference>
<evidence type="ECO:0000313" key="3">
    <source>
        <dbReference type="Proteomes" id="UP000221165"/>
    </source>
</evidence>
<organism evidence="2 3">
    <name type="scientific">Cystoisospora suis</name>
    <dbReference type="NCBI Taxonomy" id="483139"/>
    <lineage>
        <taxon>Eukaryota</taxon>
        <taxon>Sar</taxon>
        <taxon>Alveolata</taxon>
        <taxon>Apicomplexa</taxon>
        <taxon>Conoidasida</taxon>
        <taxon>Coccidia</taxon>
        <taxon>Eucoccidiorida</taxon>
        <taxon>Eimeriorina</taxon>
        <taxon>Sarcocystidae</taxon>
        <taxon>Cystoisospora</taxon>
    </lineage>
</organism>
<proteinExistence type="predicted"/>
<dbReference type="GeneID" id="94432734"/>
<evidence type="ECO:0000256" key="1">
    <source>
        <dbReference type="SAM" id="MobiDB-lite"/>
    </source>
</evidence>
<gene>
    <name evidence="2" type="ORF">CSUI_009407</name>
</gene>
<dbReference type="VEuPathDB" id="ToxoDB:CSUI_009407"/>
<name>A0A2C6K3M9_9APIC</name>
<feature type="non-terminal residue" evidence="2">
    <location>
        <position position="1"/>
    </location>
</feature>
<dbReference type="EMBL" id="MIGC01005599">
    <property type="protein sequence ID" value="PHJ16770.1"/>
    <property type="molecule type" value="Genomic_DNA"/>
</dbReference>
<feature type="region of interest" description="Disordered" evidence="1">
    <location>
        <begin position="1"/>
        <end position="20"/>
    </location>
</feature>
<protein>
    <submittedName>
        <fullName evidence="2">Uncharacterized protein</fullName>
    </submittedName>
</protein>
<sequence length="39" mass="4753">QEEELEEDMTRQQILEEEDDDAMKAFGQGWFNFEENEEI</sequence>
<dbReference type="RefSeq" id="XP_067918495.1">
    <property type="nucleotide sequence ID" value="XM_068069523.1"/>
</dbReference>
<accession>A0A2C6K3M9</accession>
<dbReference type="AlphaFoldDB" id="A0A2C6K3M9"/>